<gene>
    <name evidence="3" type="ORF">SAMN05444359_106187</name>
</gene>
<evidence type="ECO:0000259" key="1">
    <source>
        <dbReference type="Pfam" id="PF00534"/>
    </source>
</evidence>
<dbReference type="PANTHER" id="PTHR12526">
    <property type="entry name" value="GLYCOSYLTRANSFERASE"/>
    <property type="match status" value="1"/>
</dbReference>
<feature type="domain" description="Glycosyltransferase subfamily 4-like N-terminal" evidence="2">
    <location>
        <begin position="18"/>
        <end position="179"/>
    </location>
</feature>
<keyword evidence="4" id="KW-1185">Reference proteome</keyword>
<dbReference type="AlphaFoldDB" id="A0A1H9DZF2"/>
<feature type="domain" description="Glycosyl transferase family 1" evidence="1">
    <location>
        <begin position="189"/>
        <end position="343"/>
    </location>
</feature>
<reference evidence="4" key="1">
    <citation type="submission" date="2016-10" db="EMBL/GenBank/DDBJ databases">
        <authorList>
            <person name="Varghese N."/>
            <person name="Submissions S."/>
        </authorList>
    </citation>
    <scope>NUCLEOTIDE SEQUENCE [LARGE SCALE GENOMIC DNA]</scope>
    <source>
        <strain evidence="4">DSM 24740</strain>
    </source>
</reference>
<dbReference type="PANTHER" id="PTHR12526:SF630">
    <property type="entry name" value="GLYCOSYLTRANSFERASE"/>
    <property type="match status" value="1"/>
</dbReference>
<dbReference type="SUPFAM" id="SSF53756">
    <property type="entry name" value="UDP-Glycosyltransferase/glycogen phosphorylase"/>
    <property type="match status" value="1"/>
</dbReference>
<keyword evidence="3" id="KW-0808">Transferase</keyword>
<dbReference type="EMBL" id="FOFB01000006">
    <property type="protein sequence ID" value="SEQ18697.1"/>
    <property type="molecule type" value="Genomic_DNA"/>
</dbReference>
<dbReference type="Gene3D" id="3.40.50.2000">
    <property type="entry name" value="Glycogen Phosphorylase B"/>
    <property type="match status" value="2"/>
</dbReference>
<dbReference type="FunCoup" id="A0A1H9DZF2">
    <property type="interactions" value="1"/>
</dbReference>
<dbReference type="CDD" id="cd03808">
    <property type="entry name" value="GT4_CapM-like"/>
    <property type="match status" value="1"/>
</dbReference>
<dbReference type="Pfam" id="PF00534">
    <property type="entry name" value="Glycos_transf_1"/>
    <property type="match status" value="1"/>
</dbReference>
<sequence length="369" mass="40976">MKKMKILQVITIGHELYGAQKHVLDLCVLLKKNGHEVMVATGTAGTLTDLLDEESIPFKIFTSLVHPINPGKDVKFVKDLISFLKTYQPDLVASHSSKAGLLSRIACRRAKMPNTFTSHGWSFEGGIPFVKRMVFLTAERAAGRISDGIITVAEAGREYGLQKKVAKAAKIVTIHNGVEDIAGQYEIVKNDRFTITMVAGLRPQKDHFTLIEALGKVKHLDWEVFFLGDGPLMEVLSEKTTALDLTDRIHFKGAVSNVGDYLCRSHLLTLITNWEGFPISILEGLSFGLPILATDVAGVKEQVIDDYNGITVPPKDIDAVANALELMMKSPEKLAEMGRNSRELFEQRFTREAMYKKTVALYYNLINKA</sequence>
<dbReference type="InterPro" id="IPR001296">
    <property type="entry name" value="Glyco_trans_1"/>
</dbReference>
<dbReference type="STRING" id="478744.SAMN05444359_106187"/>
<evidence type="ECO:0000259" key="2">
    <source>
        <dbReference type="Pfam" id="PF13439"/>
    </source>
</evidence>
<dbReference type="InterPro" id="IPR028098">
    <property type="entry name" value="Glyco_trans_4-like_N"/>
</dbReference>
<dbReference type="RefSeq" id="WP_090166895.1">
    <property type="nucleotide sequence ID" value="NZ_FOFB01000006.1"/>
</dbReference>
<organism evidence="3 4">
    <name type="scientific">Neolewinella agarilytica</name>
    <dbReference type="NCBI Taxonomy" id="478744"/>
    <lineage>
        <taxon>Bacteria</taxon>
        <taxon>Pseudomonadati</taxon>
        <taxon>Bacteroidota</taxon>
        <taxon>Saprospiria</taxon>
        <taxon>Saprospirales</taxon>
        <taxon>Lewinellaceae</taxon>
        <taxon>Neolewinella</taxon>
    </lineage>
</organism>
<name>A0A1H9DZF2_9BACT</name>
<dbReference type="Pfam" id="PF13439">
    <property type="entry name" value="Glyco_transf_4"/>
    <property type="match status" value="1"/>
</dbReference>
<protein>
    <submittedName>
        <fullName evidence="3">Glycosyltransferase involved in cell wall bisynthesis</fullName>
    </submittedName>
</protein>
<dbReference type="InParanoid" id="A0A1H9DZF2"/>
<dbReference type="GO" id="GO:0016757">
    <property type="term" value="F:glycosyltransferase activity"/>
    <property type="evidence" value="ECO:0007669"/>
    <property type="project" value="InterPro"/>
</dbReference>
<dbReference type="Proteomes" id="UP000199021">
    <property type="component" value="Unassembled WGS sequence"/>
</dbReference>
<accession>A0A1H9DZF2</accession>
<evidence type="ECO:0000313" key="4">
    <source>
        <dbReference type="Proteomes" id="UP000199021"/>
    </source>
</evidence>
<evidence type="ECO:0000313" key="3">
    <source>
        <dbReference type="EMBL" id="SEQ18697.1"/>
    </source>
</evidence>
<proteinExistence type="predicted"/>